<dbReference type="InterPro" id="IPR025859">
    <property type="entry name" value="AurF/CmlI"/>
</dbReference>
<proteinExistence type="predicted"/>
<dbReference type="Gene3D" id="1.10.620.20">
    <property type="entry name" value="Ribonucleotide Reductase, subunit A"/>
    <property type="match status" value="1"/>
</dbReference>
<organism evidence="1 2">
    <name type="scientific">Actinomadura yumaensis</name>
    <dbReference type="NCBI Taxonomy" id="111807"/>
    <lineage>
        <taxon>Bacteria</taxon>
        <taxon>Bacillati</taxon>
        <taxon>Actinomycetota</taxon>
        <taxon>Actinomycetes</taxon>
        <taxon>Streptosporangiales</taxon>
        <taxon>Thermomonosporaceae</taxon>
        <taxon>Actinomadura</taxon>
    </lineage>
</organism>
<dbReference type="Proteomes" id="UP001596380">
    <property type="component" value="Unassembled WGS sequence"/>
</dbReference>
<evidence type="ECO:0000313" key="2">
    <source>
        <dbReference type="Proteomes" id="UP001596380"/>
    </source>
</evidence>
<dbReference type="EMBL" id="JBHSXS010000005">
    <property type="protein sequence ID" value="MFC6880371.1"/>
    <property type="molecule type" value="Genomic_DNA"/>
</dbReference>
<dbReference type="Pfam" id="PF11583">
    <property type="entry name" value="AurF"/>
    <property type="match status" value="1"/>
</dbReference>
<gene>
    <name evidence="1" type="ORF">ACFQKB_11425</name>
</gene>
<evidence type="ECO:0000313" key="1">
    <source>
        <dbReference type="EMBL" id="MFC6880371.1"/>
    </source>
</evidence>
<dbReference type="RefSeq" id="WP_175250517.1">
    <property type="nucleotide sequence ID" value="NZ_JBHSXS010000005.1"/>
</dbReference>
<comment type="caution">
    <text evidence="1">The sequence shown here is derived from an EMBL/GenBank/DDBJ whole genome shotgun (WGS) entry which is preliminary data.</text>
</comment>
<reference evidence="2" key="1">
    <citation type="journal article" date="2019" name="Int. J. Syst. Evol. Microbiol.">
        <title>The Global Catalogue of Microorganisms (GCM) 10K type strain sequencing project: providing services to taxonomists for standard genome sequencing and annotation.</title>
        <authorList>
            <consortium name="The Broad Institute Genomics Platform"/>
            <consortium name="The Broad Institute Genome Sequencing Center for Infectious Disease"/>
            <person name="Wu L."/>
            <person name="Ma J."/>
        </authorList>
    </citation>
    <scope>NUCLEOTIDE SEQUENCE [LARGE SCALE GENOMIC DNA]</scope>
    <source>
        <strain evidence="2">JCM 3369</strain>
    </source>
</reference>
<sequence length="318" mass="36334">MDLSAVDPENPVENAVIRRLADNWHRRATVKRSEPDLDDLFEPDRPDYPEGLLPFRDHSTYQALDDETRAKLLAWAWIAFNKHISDTERYVVNPTFTLLTTGTYDTGLGESMETAITQAMVDEQYHILIHLNAITVTRRQRGWPMPERDLPMGVKARRHLARVAAGTTDWERDLGKLAFTTVAEISINSYLDLIADDKEIQPINSVTADLHNRDEYCHSSIADQVAKAVYTKLDDERKRYFRQCLADGLEAFSATDFLTWHRIVELLGIEGGAEMVRETEHDRSAKRLLQNYSGLHGFCADLDIVDDVPFDWSTVSVR</sequence>
<dbReference type="InterPro" id="IPR012348">
    <property type="entry name" value="RNR-like"/>
</dbReference>
<keyword evidence="2" id="KW-1185">Reference proteome</keyword>
<protein>
    <submittedName>
        <fullName evidence="1">Diiron oxygenase</fullName>
    </submittedName>
</protein>
<name>A0ABW2CIE0_9ACTN</name>
<accession>A0ABW2CIE0</accession>